<keyword evidence="1" id="KW-0418">Kinase</keyword>
<organism evidence="1 2">
    <name type="scientific">Candidatus Saccharicenans subterraneus</name>
    <dbReference type="NCBI Taxonomy" id="2508984"/>
    <lineage>
        <taxon>Bacteria</taxon>
        <taxon>Candidatus Aminicenantota</taxon>
        <taxon>Candidatus Aminicenantia</taxon>
        <taxon>Candidatus Aminicenantales</taxon>
        <taxon>Candidatus Saccharicenantaceae</taxon>
        <taxon>Candidatus Saccharicenans</taxon>
    </lineage>
</organism>
<reference evidence="1 2" key="1">
    <citation type="submission" date="2018-08" db="EMBL/GenBank/DDBJ databases">
        <title>Genome analysis of the thermophilic bacterium of the candidate phylum Aminicenantes from deep subsurface aquifer revealed its physiology and ecological role.</title>
        <authorList>
            <person name="Kadnikov V.V."/>
            <person name="Mardanov A.V."/>
            <person name="Beletsky A.V."/>
            <person name="Karnachuk O.V."/>
            <person name="Ravin N.V."/>
        </authorList>
    </citation>
    <scope>NUCLEOTIDE SEQUENCE [LARGE SCALE GENOMIC DNA]</scope>
    <source>
        <strain evidence="1">BY38</strain>
    </source>
</reference>
<dbReference type="GO" id="GO:0016301">
    <property type="term" value="F:kinase activity"/>
    <property type="evidence" value="ECO:0007669"/>
    <property type="project" value="UniProtKB-KW"/>
</dbReference>
<accession>A0A3E2BNG4</accession>
<sequence>MLEKKKLTAYKLIGLTGTNGAGKGEVANFLKRKGYGYVSLSDVIREELRSKGLEASRDHLIACGNELREKFGPDVLARRAAAGIHGPTVIDSIRNPAEVAFLRSLGNFVLVAVDAPLEVRFERARKRGRNESASTLEEFRRKEEQEKTREETGQQLDLCLKLADLTIINDGSLEELWQKLEELG</sequence>
<protein>
    <submittedName>
        <fullName evidence="1">Dephospho-CoA kinase archaeal, predicted</fullName>
    </submittedName>
</protein>
<dbReference type="PANTHER" id="PTHR41930:SF1">
    <property type="entry name" value="DEPHOSPHO-COA KINASE"/>
    <property type="match status" value="1"/>
</dbReference>
<name>A0A3E2BNG4_9BACT</name>
<proteinExistence type="predicted"/>
<dbReference type="SUPFAM" id="SSF52540">
    <property type="entry name" value="P-loop containing nucleoside triphosphate hydrolases"/>
    <property type="match status" value="1"/>
</dbReference>
<dbReference type="InterPro" id="IPR027417">
    <property type="entry name" value="P-loop_NTPase"/>
</dbReference>
<evidence type="ECO:0000313" key="1">
    <source>
        <dbReference type="EMBL" id="RFT16279.1"/>
    </source>
</evidence>
<gene>
    <name evidence="1" type="ORF">OP8BY_1883</name>
</gene>
<dbReference type="EMBL" id="QUAH01000004">
    <property type="protein sequence ID" value="RFT16279.1"/>
    <property type="molecule type" value="Genomic_DNA"/>
</dbReference>
<dbReference type="Proteomes" id="UP000257323">
    <property type="component" value="Unassembled WGS sequence"/>
</dbReference>
<dbReference type="Gene3D" id="3.40.50.300">
    <property type="entry name" value="P-loop containing nucleotide triphosphate hydrolases"/>
    <property type="match status" value="1"/>
</dbReference>
<keyword evidence="1" id="KW-0808">Transferase</keyword>
<evidence type="ECO:0000313" key="2">
    <source>
        <dbReference type="Proteomes" id="UP000257323"/>
    </source>
</evidence>
<comment type="caution">
    <text evidence="1">The sequence shown here is derived from an EMBL/GenBank/DDBJ whole genome shotgun (WGS) entry which is preliminary data.</text>
</comment>
<dbReference type="Pfam" id="PF13238">
    <property type="entry name" value="AAA_18"/>
    <property type="match status" value="1"/>
</dbReference>
<dbReference type="AlphaFoldDB" id="A0A3E2BNG4"/>
<dbReference type="PANTHER" id="PTHR41930">
    <property type="entry name" value="UPF0200 PROTEIN MJ1399"/>
    <property type="match status" value="1"/>
</dbReference>